<evidence type="ECO:0000313" key="4">
    <source>
        <dbReference type="EMBL" id="SEI45015.1"/>
    </source>
</evidence>
<evidence type="ECO:0000259" key="3">
    <source>
        <dbReference type="Pfam" id="PF02525"/>
    </source>
</evidence>
<accession>A0A1H6R0E2</accession>
<dbReference type="OrthoDB" id="9798454at2"/>
<evidence type="ECO:0000256" key="2">
    <source>
        <dbReference type="ARBA" id="ARBA00023002"/>
    </source>
</evidence>
<reference evidence="4 5" key="1">
    <citation type="submission" date="2016-10" db="EMBL/GenBank/DDBJ databases">
        <authorList>
            <person name="de Groot N.N."/>
        </authorList>
    </citation>
    <scope>NUCLEOTIDE SEQUENCE [LARGE SCALE GENOMIC DNA]</scope>
    <source>
        <strain evidence="4 5">DSM 29340</strain>
    </source>
</reference>
<dbReference type="InterPro" id="IPR003680">
    <property type="entry name" value="Flavodoxin_fold"/>
</dbReference>
<dbReference type="PANTHER" id="PTHR10204:SF34">
    <property type="entry name" value="NAD(P)H DEHYDROGENASE [QUINONE] 1 ISOFORM 1"/>
    <property type="match status" value="1"/>
</dbReference>
<evidence type="ECO:0000256" key="1">
    <source>
        <dbReference type="ARBA" id="ARBA00006252"/>
    </source>
</evidence>
<dbReference type="GO" id="GO:0003955">
    <property type="term" value="F:NAD(P)H dehydrogenase (quinone) activity"/>
    <property type="evidence" value="ECO:0007669"/>
    <property type="project" value="TreeGrafter"/>
</dbReference>
<dbReference type="InterPro" id="IPR051545">
    <property type="entry name" value="NAD(P)H_dehydrogenase_qn"/>
</dbReference>
<dbReference type="Pfam" id="PF02525">
    <property type="entry name" value="Flavodoxin_2"/>
    <property type="match status" value="1"/>
</dbReference>
<sequence length="254" mass="27891">MTTTLIVLAHPERRSFNGAWAEASAEASRRLGHKVLWSDLCGQRFDAVERAEHYAQVQKDQPFDPLKAQGGRPDGNGLPRDVAGEIAKLQAADRVIFHFPLWWFAPPAVLKGWFDRVLVHGALHSVDERFDRGRFLGRKAMFCVTTGATEVECGPGGKEGDLSLLLWPVAYTLRYLGFTVLDPVSVHGVHGYHEGAAQRALQARLTAALAAQEGVIAGFDARPALRFNADAEFDAQGQLRPDAASHSPFIRREG</sequence>
<keyword evidence="5" id="KW-1185">Reference proteome</keyword>
<dbReference type="InterPro" id="IPR029039">
    <property type="entry name" value="Flavoprotein-like_sf"/>
</dbReference>
<proteinExistence type="inferred from homology"/>
<protein>
    <submittedName>
        <fullName evidence="4">NAD(P)H dehydrogenase (Quinone)</fullName>
    </submittedName>
</protein>
<dbReference type="AlphaFoldDB" id="A0A1H6R0E2"/>
<dbReference type="PANTHER" id="PTHR10204">
    <property type="entry name" value="NAD P H OXIDOREDUCTASE-RELATED"/>
    <property type="match status" value="1"/>
</dbReference>
<dbReference type="Proteomes" id="UP000199379">
    <property type="component" value="Unassembled WGS sequence"/>
</dbReference>
<dbReference type="GO" id="GO:0005829">
    <property type="term" value="C:cytosol"/>
    <property type="evidence" value="ECO:0007669"/>
    <property type="project" value="TreeGrafter"/>
</dbReference>
<dbReference type="SUPFAM" id="SSF52218">
    <property type="entry name" value="Flavoproteins"/>
    <property type="match status" value="1"/>
</dbReference>
<dbReference type="EMBL" id="FNYD01000001">
    <property type="protein sequence ID" value="SEI45015.1"/>
    <property type="molecule type" value="Genomic_DNA"/>
</dbReference>
<dbReference type="RefSeq" id="WP_092361692.1">
    <property type="nucleotide sequence ID" value="NZ_BMGV01000001.1"/>
</dbReference>
<feature type="domain" description="Flavodoxin-like fold" evidence="3">
    <location>
        <begin position="3"/>
        <end position="202"/>
    </location>
</feature>
<gene>
    <name evidence="4" type="ORF">SAMN05444007_101223</name>
</gene>
<name>A0A1H6R0E2_9RHOB</name>
<comment type="similarity">
    <text evidence="1">Belongs to the NAD(P)H dehydrogenase (quinone) family.</text>
</comment>
<keyword evidence="2" id="KW-0560">Oxidoreductase</keyword>
<dbReference type="STRING" id="1227549.SAMN05444007_101223"/>
<dbReference type="Gene3D" id="3.40.50.360">
    <property type="match status" value="1"/>
</dbReference>
<evidence type="ECO:0000313" key="5">
    <source>
        <dbReference type="Proteomes" id="UP000199379"/>
    </source>
</evidence>
<organism evidence="4 5">
    <name type="scientific">Cribrihabitans marinus</name>
    <dbReference type="NCBI Taxonomy" id="1227549"/>
    <lineage>
        <taxon>Bacteria</taxon>
        <taxon>Pseudomonadati</taxon>
        <taxon>Pseudomonadota</taxon>
        <taxon>Alphaproteobacteria</taxon>
        <taxon>Rhodobacterales</taxon>
        <taxon>Paracoccaceae</taxon>
        <taxon>Cribrihabitans</taxon>
    </lineage>
</organism>